<dbReference type="PANTHER" id="PTHR20883">
    <property type="entry name" value="PHYTANOYL-COA DIOXYGENASE DOMAIN CONTAINING 1"/>
    <property type="match status" value="1"/>
</dbReference>
<comment type="caution">
    <text evidence="4">The sequence shown here is derived from an EMBL/GenBank/DDBJ whole genome shotgun (WGS) entry which is preliminary data.</text>
</comment>
<dbReference type="Gene3D" id="2.60.120.620">
    <property type="entry name" value="q2cbj1_9rhob like domain"/>
    <property type="match status" value="1"/>
</dbReference>
<keyword evidence="2" id="KW-0560">Oxidoreductase</keyword>
<gene>
    <name evidence="4" type="ORF">SCD92_04320</name>
</gene>
<sequence length="237" mass="27035">MNVNQLADQFWQDGYLVLEQFFQPALMDAYQDLILDHFGASPKFLHDDEFLTLSATEVIPWFPQRDGVNQFDTVEHDPRLQALTEAILGEGWYTLYCMTMFSRQGTKGQAWHQDCDPMEDSQKFNVNRLIYTADITDEIGGQTLVIPGSHKRGTISVGAVDEDFADQITLKPRKGTLVLLHGHTWHRVKPVTGGYRVSTNYRCCPQGTPEDITDVCVYRNMRYQFATSSVIEHRVAP</sequence>
<comment type="similarity">
    <text evidence="2">Belongs to the iron/ascorbate-dependent oxidoreductase family.</text>
</comment>
<evidence type="ECO:0000256" key="2">
    <source>
        <dbReference type="RuleBase" id="RU003682"/>
    </source>
</evidence>
<evidence type="ECO:0000313" key="4">
    <source>
        <dbReference type="EMBL" id="MDX6848571.1"/>
    </source>
</evidence>
<dbReference type="Pfam" id="PF05721">
    <property type="entry name" value="PhyH"/>
    <property type="match status" value="1"/>
</dbReference>
<keyword evidence="4" id="KW-0223">Dioxygenase</keyword>
<protein>
    <submittedName>
        <fullName evidence="4">Phytanoyl-CoA dioxygenase family protein</fullName>
    </submittedName>
</protein>
<proteinExistence type="inferred from homology"/>
<comment type="cofactor">
    <cofactor evidence="1">
        <name>Fe(2+)</name>
        <dbReference type="ChEBI" id="CHEBI:29033"/>
    </cofactor>
</comment>
<keyword evidence="5" id="KW-1185">Reference proteome</keyword>
<dbReference type="Proteomes" id="UP001273505">
    <property type="component" value="Unassembled WGS sequence"/>
</dbReference>
<dbReference type="RefSeq" id="WP_302724710.1">
    <property type="nucleotide sequence ID" value="NZ_JAULRU010000823.1"/>
</dbReference>
<reference evidence="4 5" key="1">
    <citation type="submission" date="2023-11" db="EMBL/GenBank/DDBJ databases">
        <title>Gilvimarinus fulvus sp. nov., isolated from the surface of Kelp.</title>
        <authorList>
            <person name="Sun Y.Y."/>
            <person name="Gong Y."/>
            <person name="Du Z.J."/>
        </authorList>
    </citation>
    <scope>NUCLEOTIDE SEQUENCE [LARGE SCALE GENOMIC DNA]</scope>
    <source>
        <strain evidence="4 5">SDUM040013</strain>
    </source>
</reference>
<accession>A0ABU4RWD4</accession>
<dbReference type="EMBL" id="JAXAFO010000005">
    <property type="protein sequence ID" value="MDX6848571.1"/>
    <property type="molecule type" value="Genomic_DNA"/>
</dbReference>
<dbReference type="GO" id="GO:0051213">
    <property type="term" value="F:dioxygenase activity"/>
    <property type="evidence" value="ECO:0007669"/>
    <property type="project" value="UniProtKB-KW"/>
</dbReference>
<dbReference type="PROSITE" id="PS51471">
    <property type="entry name" value="FE2OG_OXY"/>
    <property type="match status" value="1"/>
</dbReference>
<keyword evidence="2" id="KW-0408">Iron</keyword>
<organism evidence="4 5">
    <name type="scientific">Gilvimarinus gilvus</name>
    <dbReference type="NCBI Taxonomy" id="3058038"/>
    <lineage>
        <taxon>Bacteria</taxon>
        <taxon>Pseudomonadati</taxon>
        <taxon>Pseudomonadota</taxon>
        <taxon>Gammaproteobacteria</taxon>
        <taxon>Cellvibrionales</taxon>
        <taxon>Cellvibrionaceae</taxon>
        <taxon>Gilvimarinus</taxon>
    </lineage>
</organism>
<evidence type="ECO:0000313" key="5">
    <source>
        <dbReference type="Proteomes" id="UP001273505"/>
    </source>
</evidence>
<name>A0ABU4RWD4_9GAMM</name>
<dbReference type="InterPro" id="IPR005123">
    <property type="entry name" value="Oxoglu/Fe-dep_dioxygenase_dom"/>
</dbReference>
<dbReference type="PANTHER" id="PTHR20883:SF48">
    <property type="entry name" value="ECTOINE DIOXYGENASE"/>
    <property type="match status" value="1"/>
</dbReference>
<feature type="domain" description="Fe2OG dioxygenase" evidence="3">
    <location>
        <begin position="93"/>
        <end position="205"/>
    </location>
</feature>
<keyword evidence="2" id="KW-0479">Metal-binding</keyword>
<dbReference type="InterPro" id="IPR008775">
    <property type="entry name" value="Phytyl_CoA_dOase-like"/>
</dbReference>
<evidence type="ECO:0000259" key="3">
    <source>
        <dbReference type="PROSITE" id="PS51471"/>
    </source>
</evidence>
<evidence type="ECO:0000256" key="1">
    <source>
        <dbReference type="ARBA" id="ARBA00001954"/>
    </source>
</evidence>
<dbReference type="SUPFAM" id="SSF51197">
    <property type="entry name" value="Clavaminate synthase-like"/>
    <property type="match status" value="1"/>
</dbReference>